<reference evidence="2" key="1">
    <citation type="journal article" date="2015" name="Nat. Genet.">
        <title>The genome and transcriptome of the zoonotic hookworm Ancylostoma ceylanicum identify infection-specific gene families.</title>
        <authorList>
            <person name="Schwarz E.M."/>
            <person name="Hu Y."/>
            <person name="Antoshechkin I."/>
            <person name="Miller M.M."/>
            <person name="Sternberg P.W."/>
            <person name="Aroian R.V."/>
        </authorList>
    </citation>
    <scope>NUCLEOTIDE SEQUENCE</scope>
    <source>
        <strain evidence="2">HY135</strain>
    </source>
</reference>
<organism evidence="1 2">
    <name type="scientific">Ancylostoma ceylanicum</name>
    <dbReference type="NCBI Taxonomy" id="53326"/>
    <lineage>
        <taxon>Eukaryota</taxon>
        <taxon>Metazoa</taxon>
        <taxon>Ecdysozoa</taxon>
        <taxon>Nematoda</taxon>
        <taxon>Chromadorea</taxon>
        <taxon>Rhabditida</taxon>
        <taxon>Rhabditina</taxon>
        <taxon>Rhabditomorpha</taxon>
        <taxon>Strongyloidea</taxon>
        <taxon>Ancylostomatidae</taxon>
        <taxon>Ancylostomatinae</taxon>
        <taxon>Ancylostoma</taxon>
    </lineage>
</organism>
<protein>
    <submittedName>
        <fullName evidence="1">Uncharacterized protein</fullName>
    </submittedName>
</protein>
<proteinExistence type="predicted"/>
<name>A0A016SDC7_9BILA</name>
<dbReference type="AlphaFoldDB" id="A0A016SDC7"/>
<sequence length="92" mass="10529">MKKKTLQTITTPSSYSSQMWIMYKAGCRSTVQGRRSPGISEQRQKFYKTEVIKKPAWWISTKKNLERAKPPGPGYIIEITQGKHVDARVNDG</sequence>
<dbReference type="EMBL" id="JARK01001579">
    <property type="protein sequence ID" value="EYB88683.1"/>
    <property type="molecule type" value="Genomic_DNA"/>
</dbReference>
<comment type="caution">
    <text evidence="1">The sequence shown here is derived from an EMBL/GenBank/DDBJ whole genome shotgun (WGS) entry which is preliminary data.</text>
</comment>
<accession>A0A016SDC7</accession>
<dbReference type="Proteomes" id="UP000024635">
    <property type="component" value="Unassembled WGS sequence"/>
</dbReference>
<evidence type="ECO:0000313" key="1">
    <source>
        <dbReference type="EMBL" id="EYB88683.1"/>
    </source>
</evidence>
<keyword evidence="2" id="KW-1185">Reference proteome</keyword>
<gene>
    <name evidence="1" type="primary">Acey_s0243.g3498</name>
    <name evidence="1" type="ORF">Y032_0243g3498</name>
</gene>
<evidence type="ECO:0000313" key="2">
    <source>
        <dbReference type="Proteomes" id="UP000024635"/>
    </source>
</evidence>